<organism evidence="3 4">
    <name type="scientific">Tannerella sp. oral taxon BU063 isolate Cell 8/11</name>
    <dbReference type="NCBI Taxonomy" id="1411915"/>
    <lineage>
        <taxon>Bacteria</taxon>
        <taxon>Pseudomonadati</taxon>
        <taxon>Bacteroidota</taxon>
        <taxon>Bacteroidia</taxon>
        <taxon>Bacteroidales</taxon>
        <taxon>Tannerellaceae</taxon>
        <taxon>Tannerella</taxon>
    </lineage>
</organism>
<dbReference type="GO" id="GO:0051536">
    <property type="term" value="F:iron-sulfur cluster binding"/>
    <property type="evidence" value="ECO:0007669"/>
    <property type="project" value="InterPro"/>
</dbReference>
<protein>
    <submittedName>
        <fullName evidence="3">NifU-like protein</fullName>
    </submittedName>
</protein>
<dbReference type="SUPFAM" id="SSF117916">
    <property type="entry name" value="Fe-S cluster assembly (FSCA) domain-like"/>
    <property type="match status" value="1"/>
</dbReference>
<dbReference type="GO" id="GO:0005506">
    <property type="term" value="F:iron ion binding"/>
    <property type="evidence" value="ECO:0007669"/>
    <property type="project" value="InterPro"/>
</dbReference>
<feature type="domain" description="NIF system FeS cluster assembly NifU C-terminal" evidence="2">
    <location>
        <begin position="11"/>
        <end position="73"/>
    </location>
</feature>
<comment type="caution">
    <text evidence="3">The sequence shown here is derived from an EMBL/GenBank/DDBJ whole genome shotgun (WGS) entry which is preliminary data.</text>
</comment>
<proteinExistence type="inferred from homology"/>
<name>W2CZF1_9BACT</name>
<dbReference type="EMBL" id="AYYF01001480">
    <property type="protein sequence ID" value="ETK11777.1"/>
    <property type="molecule type" value="Genomic_DNA"/>
</dbReference>
<gene>
    <name evidence="3" type="ORF">T235_13600</name>
</gene>
<evidence type="ECO:0000313" key="3">
    <source>
        <dbReference type="EMBL" id="ETK11777.1"/>
    </source>
</evidence>
<evidence type="ECO:0000259" key="2">
    <source>
        <dbReference type="Pfam" id="PF01106"/>
    </source>
</evidence>
<sequence length="103" mass="11669">MSDVDTLKERVERVIEEKVRPALRFHGGDIRLVEVTGKDVKVRLLGACCFCPSAQSTMEDVVTGSLREELGDEIGRVILWDAISDELLDFARDFFKRKQAQSQ</sequence>
<dbReference type="InterPro" id="IPR034904">
    <property type="entry name" value="FSCA_dom_sf"/>
</dbReference>
<dbReference type="Gene3D" id="3.30.300.130">
    <property type="entry name" value="Fe-S cluster assembly (FSCA)"/>
    <property type="match status" value="1"/>
</dbReference>
<evidence type="ECO:0000313" key="4">
    <source>
        <dbReference type="Proteomes" id="UP000034980"/>
    </source>
</evidence>
<dbReference type="InterPro" id="IPR001075">
    <property type="entry name" value="NIF_FeS_clus_asmbl_NifU_C"/>
</dbReference>
<reference evidence="3 4" key="1">
    <citation type="submission" date="2013-11" db="EMBL/GenBank/DDBJ databases">
        <title>Single cell genomics of uncultured Tannerella BU063 (oral taxon 286).</title>
        <authorList>
            <person name="Beall C.J."/>
            <person name="Campbell A.G."/>
            <person name="Griffen A.L."/>
            <person name="Podar M."/>
            <person name="Leys E.J."/>
        </authorList>
    </citation>
    <scope>NUCLEOTIDE SEQUENCE [LARGE SCALE GENOMIC DNA]</scope>
    <source>
        <strain evidence="3">Cell 8/11</strain>
    </source>
</reference>
<dbReference type="Pfam" id="PF01106">
    <property type="entry name" value="NifU"/>
    <property type="match status" value="1"/>
</dbReference>
<evidence type="ECO:0000256" key="1">
    <source>
        <dbReference type="ARBA" id="ARBA00006420"/>
    </source>
</evidence>
<dbReference type="PATRIC" id="fig|1411915.3.peg.1526"/>
<dbReference type="PANTHER" id="PTHR11178">
    <property type="entry name" value="IRON-SULFUR CLUSTER SCAFFOLD PROTEIN NFU-RELATED"/>
    <property type="match status" value="1"/>
</dbReference>
<dbReference type="GO" id="GO:0016226">
    <property type="term" value="P:iron-sulfur cluster assembly"/>
    <property type="evidence" value="ECO:0007669"/>
    <property type="project" value="InterPro"/>
</dbReference>
<dbReference type="AlphaFoldDB" id="W2CZF1"/>
<dbReference type="PANTHER" id="PTHR11178:SF25">
    <property type="entry name" value="NIFU-LIKE PROTEIN 3, CHLOROPLASTIC"/>
    <property type="match status" value="1"/>
</dbReference>
<comment type="similarity">
    <text evidence="1">Belongs to the NifU family.</text>
</comment>
<dbReference type="Proteomes" id="UP000034980">
    <property type="component" value="Unassembled WGS sequence"/>
</dbReference>
<accession>W2CZF1</accession>